<organism evidence="2">
    <name type="scientific">Zooxanthella nutricula</name>
    <dbReference type="NCBI Taxonomy" id="1333877"/>
    <lineage>
        <taxon>Eukaryota</taxon>
        <taxon>Sar</taxon>
        <taxon>Alveolata</taxon>
        <taxon>Dinophyceae</taxon>
        <taxon>Peridiniales</taxon>
        <taxon>Peridiniales incertae sedis</taxon>
        <taxon>Zooxanthella</taxon>
    </lineage>
</organism>
<protein>
    <submittedName>
        <fullName evidence="2">Uncharacterized protein</fullName>
    </submittedName>
</protein>
<proteinExistence type="predicted"/>
<dbReference type="EMBL" id="HBGW01101107">
    <property type="protein sequence ID" value="CAD9646161.1"/>
    <property type="molecule type" value="Transcribed_RNA"/>
</dbReference>
<feature type="compositionally biased region" description="Basic and acidic residues" evidence="1">
    <location>
        <begin position="45"/>
        <end position="56"/>
    </location>
</feature>
<reference evidence="2" key="1">
    <citation type="submission" date="2021-01" db="EMBL/GenBank/DDBJ databases">
        <authorList>
            <person name="Corre E."/>
            <person name="Pelletier E."/>
            <person name="Niang G."/>
            <person name="Scheremetjew M."/>
            <person name="Finn R."/>
            <person name="Kale V."/>
            <person name="Holt S."/>
            <person name="Cochrane G."/>
            <person name="Meng A."/>
            <person name="Brown T."/>
            <person name="Cohen L."/>
        </authorList>
    </citation>
    <scope>NUCLEOTIDE SEQUENCE</scope>
    <source>
        <strain evidence="2">RCC3387</strain>
    </source>
</reference>
<gene>
    <name evidence="2" type="ORF">BRAN1462_LOCUS63983</name>
</gene>
<feature type="region of interest" description="Disordered" evidence="1">
    <location>
        <begin position="33"/>
        <end position="56"/>
    </location>
</feature>
<name>A0A7S2QM25_9DINO</name>
<dbReference type="AlphaFoldDB" id="A0A7S2QM25"/>
<evidence type="ECO:0000256" key="1">
    <source>
        <dbReference type="SAM" id="MobiDB-lite"/>
    </source>
</evidence>
<accession>A0A7S2QM25</accession>
<sequence>MWGKGDDMWGCKGKGFKGDMGYGGKGDMGFGGKGPEWMGNGPKRARVDDFPGLHDDPTTDPRVAAFVGHWNLNKDAATKLMSLTPYARELAMREFAPKGQPQDANGWSGKFIVFAANVQKKGGGKGGGKGYGKW</sequence>
<evidence type="ECO:0000313" key="2">
    <source>
        <dbReference type="EMBL" id="CAD9646161.1"/>
    </source>
</evidence>